<sequence length="219" mass="24783">MVERLYRKVPGMALDFVSGELVENASERAMGYRVVFNLRMDFLNFKVMAGQYIPGYLDAPLNAIRPEFDGLAYHHAYNYFFDWAGRIRDNAALFRVFSDEDYYSAAWSSGGLEQRYDKPELKMTGDTLQITAGKYFRHEDGRPVQVGELPVARFQAALNLMHSDVLSGDTAPYTVVVLGYAEEDMVDVEGVPMNRGMRYMKTHQLTLGPIAPERILTAG</sequence>
<dbReference type="Proteomes" id="UP001139955">
    <property type="component" value="Unassembled WGS sequence"/>
</dbReference>
<organism evidence="1 2">
    <name type="scientific">Pseudomonas koreensis</name>
    <dbReference type="NCBI Taxonomy" id="198620"/>
    <lineage>
        <taxon>Bacteria</taxon>
        <taxon>Pseudomonadati</taxon>
        <taxon>Pseudomonadota</taxon>
        <taxon>Gammaproteobacteria</taxon>
        <taxon>Pseudomonadales</taxon>
        <taxon>Pseudomonadaceae</taxon>
        <taxon>Pseudomonas</taxon>
    </lineage>
</organism>
<evidence type="ECO:0000313" key="1">
    <source>
        <dbReference type="EMBL" id="MCU7250622.1"/>
    </source>
</evidence>
<keyword evidence="2" id="KW-1185">Reference proteome</keyword>
<gene>
    <name evidence="1" type="ORF">OC940_22650</name>
</gene>
<reference evidence="1" key="2">
    <citation type="journal article" date="2023" name="mSystems">
        <title>Charting the Lipopeptidome of Nonpathogenic Pseudomonas.</title>
        <authorList>
            <person name="Cesa-Luna C."/>
            <person name="Geudens N."/>
            <person name="Girard L."/>
            <person name="De Roo V."/>
            <person name="Maklad H.R."/>
            <person name="Martins J.C."/>
            <person name="Hofte M."/>
            <person name="De Mot R."/>
        </authorList>
    </citation>
    <scope>NUCLEOTIDE SEQUENCE</scope>
    <source>
        <strain evidence="1">B1M3-32</strain>
    </source>
</reference>
<dbReference type="EMBL" id="JAOSKY010000016">
    <property type="protein sequence ID" value="MCU7250622.1"/>
    <property type="molecule type" value="Genomic_DNA"/>
</dbReference>
<accession>A0A9X3B4Q2</accession>
<reference evidence="1" key="1">
    <citation type="submission" date="2022-09" db="EMBL/GenBank/DDBJ databases">
        <authorList>
            <person name="Cesa-Luna C."/>
            <person name="Girard L."/>
            <person name="Lood C."/>
            <person name="Hofte M."/>
            <person name="De Mot R."/>
        </authorList>
    </citation>
    <scope>NUCLEOTIDE SEQUENCE</scope>
    <source>
        <strain evidence="1">B1M3-32</strain>
    </source>
</reference>
<dbReference type="AlphaFoldDB" id="A0A9X3B4Q2"/>
<name>A0A9X3B4Q2_9PSED</name>
<proteinExistence type="predicted"/>
<dbReference type="RefSeq" id="WP_301623142.1">
    <property type="nucleotide sequence ID" value="NZ_JAOSKY010000016.1"/>
</dbReference>
<comment type="caution">
    <text evidence="1">The sequence shown here is derived from an EMBL/GenBank/DDBJ whole genome shotgun (WGS) entry which is preliminary data.</text>
</comment>
<protein>
    <submittedName>
        <fullName evidence="1">Uncharacterized protein</fullName>
    </submittedName>
</protein>
<evidence type="ECO:0000313" key="2">
    <source>
        <dbReference type="Proteomes" id="UP001139955"/>
    </source>
</evidence>